<dbReference type="EMBL" id="JAGISH010000008">
    <property type="protein sequence ID" value="MBP0483738.1"/>
    <property type="molecule type" value="Genomic_DNA"/>
</dbReference>
<keyword evidence="2" id="KW-1185">Reference proteome</keyword>
<dbReference type="GO" id="GO:0043165">
    <property type="term" value="P:Gram-negative-bacterium-type cell outer membrane assembly"/>
    <property type="evidence" value="ECO:0007669"/>
    <property type="project" value="InterPro"/>
</dbReference>
<dbReference type="GO" id="GO:0019867">
    <property type="term" value="C:outer membrane"/>
    <property type="evidence" value="ECO:0007669"/>
    <property type="project" value="InterPro"/>
</dbReference>
<dbReference type="Gene3D" id="3.30.160.150">
    <property type="entry name" value="Lipoprotein like domain"/>
    <property type="match status" value="1"/>
</dbReference>
<sequence>MWWSETDRKNGVAGPSRRLLLGALLAVAGCGFTPVYGPEGAGTALLGKVALTAPGNDNTYAFNRRFEERLGRAREAAPYGLSLRIETDTQDIGATSTGYTNRIRLIGRASYALIDASTGKTLHTARTNAFTGYSTTGSTVATRAAQRDATERLMVILADQVIDDLLLHTTDLPGPAT</sequence>
<accession>A0A940S140</accession>
<dbReference type="Pfam" id="PF04390">
    <property type="entry name" value="LptE"/>
    <property type="match status" value="1"/>
</dbReference>
<proteinExistence type="predicted"/>
<evidence type="ECO:0000313" key="1">
    <source>
        <dbReference type="EMBL" id="MBP0483738.1"/>
    </source>
</evidence>
<gene>
    <name evidence="1" type="ORF">J5474_14740</name>
</gene>
<protein>
    <recommendedName>
        <fullName evidence="3">LPS-assembly lipoprotein</fullName>
    </recommendedName>
</protein>
<evidence type="ECO:0000313" key="2">
    <source>
        <dbReference type="Proteomes" id="UP000675940"/>
    </source>
</evidence>
<dbReference type="AlphaFoldDB" id="A0A940S140"/>
<dbReference type="Proteomes" id="UP000675940">
    <property type="component" value="Unassembled WGS sequence"/>
</dbReference>
<organism evidence="1 2">
    <name type="scientific">Sagittula salina</name>
    <dbReference type="NCBI Taxonomy" id="2820268"/>
    <lineage>
        <taxon>Bacteria</taxon>
        <taxon>Pseudomonadati</taxon>
        <taxon>Pseudomonadota</taxon>
        <taxon>Alphaproteobacteria</taxon>
        <taxon>Rhodobacterales</taxon>
        <taxon>Roseobacteraceae</taxon>
        <taxon>Sagittula</taxon>
    </lineage>
</organism>
<comment type="caution">
    <text evidence="1">The sequence shown here is derived from an EMBL/GenBank/DDBJ whole genome shotgun (WGS) entry which is preliminary data.</text>
</comment>
<evidence type="ECO:0008006" key="3">
    <source>
        <dbReference type="Google" id="ProtNLM"/>
    </source>
</evidence>
<dbReference type="InterPro" id="IPR007485">
    <property type="entry name" value="LPS_assembly_LptE"/>
</dbReference>
<name>A0A940S140_9RHOB</name>
<reference evidence="1" key="1">
    <citation type="submission" date="2021-03" db="EMBL/GenBank/DDBJ databases">
        <title>Sagittula salina sp. nov. strain M10.9X isolated from the marine waste.</title>
        <authorList>
            <person name="Satari L."/>
            <person name="Molina-Menor E."/>
            <person name="Vidal-Verdu A."/>
            <person name="Pascual J."/>
            <person name="Pereto J."/>
            <person name="Porcar M."/>
        </authorList>
    </citation>
    <scope>NUCLEOTIDE SEQUENCE</scope>
    <source>
        <strain evidence="1">M10.9X</strain>
    </source>
</reference>
<dbReference type="RefSeq" id="WP_209361686.1">
    <property type="nucleotide sequence ID" value="NZ_JAGISH010000008.1"/>
</dbReference>